<comment type="caution">
    <text evidence="1">The sequence shown here is derived from an EMBL/GenBank/DDBJ whole genome shotgun (WGS) entry which is preliminary data.</text>
</comment>
<evidence type="ECO:0000313" key="1">
    <source>
        <dbReference type="EMBL" id="MBB3205154.1"/>
    </source>
</evidence>
<dbReference type="AlphaFoldDB" id="A0A7W5DV79"/>
<reference evidence="1 2" key="1">
    <citation type="submission" date="2020-08" db="EMBL/GenBank/DDBJ databases">
        <title>Genomic Encyclopedia of Type Strains, Phase III (KMG-III): the genomes of soil and plant-associated and newly described type strains.</title>
        <authorList>
            <person name="Whitman W."/>
        </authorList>
    </citation>
    <scope>NUCLEOTIDE SEQUENCE [LARGE SCALE GENOMIC DNA]</scope>
    <source>
        <strain evidence="1 2">CECT 8075</strain>
    </source>
</reference>
<organism evidence="1 2">
    <name type="scientific">Aporhodopirellula rubra</name>
    <dbReference type="NCBI Taxonomy" id="980271"/>
    <lineage>
        <taxon>Bacteria</taxon>
        <taxon>Pseudomonadati</taxon>
        <taxon>Planctomycetota</taxon>
        <taxon>Planctomycetia</taxon>
        <taxon>Pirellulales</taxon>
        <taxon>Pirellulaceae</taxon>
        <taxon>Aporhodopirellula</taxon>
    </lineage>
</organism>
<sequence length="48" mass="5303">MSPGLSGFAVGDHRNAADSLFSRNQNDFSYEASSPRFNAPRIEWSLQA</sequence>
<protein>
    <submittedName>
        <fullName evidence="1">Uncharacterized protein</fullName>
    </submittedName>
</protein>
<keyword evidence="2" id="KW-1185">Reference proteome</keyword>
<evidence type="ECO:0000313" key="2">
    <source>
        <dbReference type="Proteomes" id="UP000536179"/>
    </source>
</evidence>
<accession>A0A7W5DV79</accession>
<dbReference type="EMBL" id="JACHXU010000002">
    <property type="protein sequence ID" value="MBB3205154.1"/>
    <property type="molecule type" value="Genomic_DNA"/>
</dbReference>
<dbReference type="Proteomes" id="UP000536179">
    <property type="component" value="Unassembled WGS sequence"/>
</dbReference>
<proteinExistence type="predicted"/>
<gene>
    <name evidence="1" type="ORF">FHS27_000921</name>
</gene>
<name>A0A7W5DV79_9BACT</name>